<dbReference type="Pfam" id="PF02992">
    <property type="entry name" value="Transposase_21"/>
    <property type="match status" value="1"/>
</dbReference>
<evidence type="ECO:0000313" key="2">
    <source>
        <dbReference type="EMBL" id="SJK99061.1"/>
    </source>
</evidence>
<feature type="compositionally biased region" description="Low complexity" evidence="1">
    <location>
        <begin position="21"/>
        <end position="42"/>
    </location>
</feature>
<dbReference type="Proteomes" id="UP000219338">
    <property type="component" value="Unassembled WGS sequence"/>
</dbReference>
<evidence type="ECO:0008006" key="4">
    <source>
        <dbReference type="Google" id="ProtNLM"/>
    </source>
</evidence>
<gene>
    <name evidence="2" type="ORF">ARMOST_02346</name>
</gene>
<dbReference type="InterPro" id="IPR004242">
    <property type="entry name" value="Transposase_21"/>
</dbReference>
<protein>
    <recommendedName>
        <fullName evidence="4">DUF4218 domain-containing protein</fullName>
    </recommendedName>
</protein>
<organism evidence="2 3">
    <name type="scientific">Armillaria ostoyae</name>
    <name type="common">Armillaria root rot fungus</name>
    <dbReference type="NCBI Taxonomy" id="47428"/>
    <lineage>
        <taxon>Eukaryota</taxon>
        <taxon>Fungi</taxon>
        <taxon>Dikarya</taxon>
        <taxon>Basidiomycota</taxon>
        <taxon>Agaricomycotina</taxon>
        <taxon>Agaricomycetes</taxon>
        <taxon>Agaricomycetidae</taxon>
        <taxon>Agaricales</taxon>
        <taxon>Marasmiineae</taxon>
        <taxon>Physalacriaceae</taxon>
        <taxon>Armillaria</taxon>
    </lineage>
</organism>
<dbReference type="PANTHER" id="PTHR46579:SF1">
    <property type="entry name" value="F5_8 TYPE C DOMAIN-CONTAINING PROTEIN"/>
    <property type="match status" value="1"/>
</dbReference>
<evidence type="ECO:0000313" key="3">
    <source>
        <dbReference type="Proteomes" id="UP000219338"/>
    </source>
</evidence>
<dbReference type="EMBL" id="FUEG01000001">
    <property type="protein sequence ID" value="SJK99061.1"/>
    <property type="molecule type" value="Genomic_DNA"/>
</dbReference>
<evidence type="ECO:0000256" key="1">
    <source>
        <dbReference type="SAM" id="MobiDB-lite"/>
    </source>
</evidence>
<reference evidence="3" key="1">
    <citation type="journal article" date="2017" name="Nat. Ecol. Evol.">
        <title>Genome expansion and lineage-specific genetic innovations in the forest pathogenic fungi Armillaria.</title>
        <authorList>
            <person name="Sipos G."/>
            <person name="Prasanna A.N."/>
            <person name="Walter M.C."/>
            <person name="O'Connor E."/>
            <person name="Balint B."/>
            <person name="Krizsan K."/>
            <person name="Kiss B."/>
            <person name="Hess J."/>
            <person name="Varga T."/>
            <person name="Slot J."/>
            <person name="Riley R."/>
            <person name="Boka B."/>
            <person name="Rigling D."/>
            <person name="Barry K."/>
            <person name="Lee J."/>
            <person name="Mihaltcheva S."/>
            <person name="LaButti K."/>
            <person name="Lipzen A."/>
            <person name="Waldron R."/>
            <person name="Moloney N.M."/>
            <person name="Sperisen C."/>
            <person name="Kredics L."/>
            <person name="Vagvoelgyi C."/>
            <person name="Patrignani A."/>
            <person name="Fitzpatrick D."/>
            <person name="Nagy I."/>
            <person name="Doyle S."/>
            <person name="Anderson J.B."/>
            <person name="Grigoriev I.V."/>
            <person name="Gueldener U."/>
            <person name="Muensterkoetter M."/>
            <person name="Nagy L.G."/>
        </authorList>
    </citation>
    <scope>NUCLEOTIDE SEQUENCE [LARGE SCALE GENOMIC DNA]</scope>
    <source>
        <strain evidence="3">C18/9</strain>
    </source>
</reference>
<feature type="compositionally biased region" description="Polar residues" evidence="1">
    <location>
        <begin position="75"/>
        <end position="84"/>
    </location>
</feature>
<sequence>MSAKVSAAWPPTQPDSAFPRVVQSGTSSSPSVPISEPSEPTVASLFSRMSLNNRIHPQPPSAPPQASAAGVDGSAPNTSPSQPAERQAKTPKYRIDLQREAIHVFSEVKDNVRALSDSIAHLPQLDASTIDDTSLTENINRVEEFSNTFGNLRWQLSLTRNQKSFKSVVFLVQETVEELNTCHAIIGKAREQLTYEYNARTQSNDRPDAYDTCTPRFLTLHISTKMLTFFLASHFQPLLQQTKPVIQLVAYMVVVCHVMLMFTRLGSTWIFDMTRTIVENAMTVMIRPRELAGEDKNMIDKFPRDVPSAEKQFHLEPKCVTYAACPSCNHLYPPLSSDSSPFPTYTECCNFRQYPQGPRCKTLLIRPTTVNHQVKHVPIKPFVSFDFKDWLAGFLSCPGNEEKMDASWEGITNPVPEVMTDIFHGSFLRSFLGPDGRHHFSVSSQGEGRYVFSMGFDYFNPLGNKQAGKKISVGALSLVCLNLPPSERYKPENMFLVGVVPGPKEPGDAINEYLVPLVDCFKELWENGVRFTRTWLCSLGRLVRCAIVAVVCDLLAAKKIGGFAPCNQRNFCHICTNQLWSEVPDDSEDRKRRHGRQRGRKCFKKIRVGYEDINMKSWTRRTNDKARAYYDASVVDSMHNLFLGLLKEHFHSILGFRSKEDKRKDEKRQKGSASSYEPIFKVVIPNNPANTCPEDEVENVKKLIDILEQLMSKELDNMTFFASTKKRIVNKFHRLVLEYVVSGVSCPGFKEAEEIQVVPSKKKTKGARGIWKRPVGMPEAKKLKLTKPVIVEKLLKWWKVQTETIRQTFDAGHAITQEEMEVLWQDIEQMITPSWLSSIPARFGGANGDGKLKADQWRTIATTYMPVTLIQMWSDSSASSKRRELLEFTMDLVQAVILVASHQTSQDLAGRYLSYMLSYRTRMKSLFPNYSAHPNHHIALHLSEYLLMFGPVHGWWTFPFERQIGMLERISTNYQPGKQMFIWLIIKVELTF</sequence>
<dbReference type="STRING" id="47428.A0A284QRN9"/>
<name>A0A284QRN9_ARMOS</name>
<dbReference type="OMA" id="PFERING"/>
<accession>A0A284QRN9</accession>
<feature type="region of interest" description="Disordered" evidence="1">
    <location>
        <begin position="1"/>
        <end position="92"/>
    </location>
</feature>
<dbReference type="AlphaFoldDB" id="A0A284QRN9"/>
<keyword evidence="3" id="KW-1185">Reference proteome</keyword>
<proteinExistence type="predicted"/>
<dbReference type="OrthoDB" id="3247418at2759"/>
<dbReference type="PANTHER" id="PTHR46579">
    <property type="entry name" value="F5/8 TYPE C DOMAIN-CONTAINING PROTEIN-RELATED"/>
    <property type="match status" value="1"/>
</dbReference>